<dbReference type="EC" id="2.7.13.3" evidence="3"/>
<keyword evidence="8 14" id="KW-0418">Kinase</keyword>
<dbReference type="Pfam" id="PF02518">
    <property type="entry name" value="HATPase_c"/>
    <property type="match status" value="1"/>
</dbReference>
<keyword evidence="5" id="KW-0808">Transferase</keyword>
<dbReference type="RefSeq" id="WP_006591406.1">
    <property type="nucleotide sequence ID" value="NZ_BAHD01000014.1"/>
</dbReference>
<keyword evidence="15" id="KW-1185">Reference proteome</keyword>
<evidence type="ECO:0000259" key="13">
    <source>
        <dbReference type="PROSITE" id="PS50885"/>
    </source>
</evidence>
<evidence type="ECO:0000256" key="4">
    <source>
        <dbReference type="ARBA" id="ARBA00022553"/>
    </source>
</evidence>
<evidence type="ECO:0000256" key="11">
    <source>
        <dbReference type="ARBA" id="ARBA00023012"/>
    </source>
</evidence>
<comment type="subcellular location">
    <subcellularLocation>
        <location evidence="2">Membrane</location>
    </subcellularLocation>
</comment>
<comment type="caution">
    <text evidence="14">The sequence shown here is derived from an EMBL/GenBank/DDBJ whole genome shotgun (WGS) entry which is preliminary data.</text>
</comment>
<evidence type="ECO:0000256" key="8">
    <source>
        <dbReference type="ARBA" id="ARBA00022777"/>
    </source>
</evidence>
<evidence type="ECO:0000256" key="1">
    <source>
        <dbReference type="ARBA" id="ARBA00000085"/>
    </source>
</evidence>
<dbReference type="InterPro" id="IPR036890">
    <property type="entry name" value="HATPase_C_sf"/>
</dbReference>
<evidence type="ECO:0000256" key="12">
    <source>
        <dbReference type="SAM" id="Phobius"/>
    </source>
</evidence>
<keyword evidence="4" id="KW-0597">Phosphoprotein</keyword>
<evidence type="ECO:0000256" key="2">
    <source>
        <dbReference type="ARBA" id="ARBA00004370"/>
    </source>
</evidence>
<keyword evidence="11" id="KW-0902">Two-component regulatory system</keyword>
<dbReference type="InterPro" id="IPR050482">
    <property type="entry name" value="Sensor_HK_TwoCompSys"/>
</dbReference>
<dbReference type="InterPro" id="IPR011712">
    <property type="entry name" value="Sig_transdc_His_kin_sub3_dim/P"/>
</dbReference>
<keyword evidence="9" id="KW-0067">ATP-binding</keyword>
<evidence type="ECO:0000256" key="9">
    <source>
        <dbReference type="ARBA" id="ARBA00022840"/>
    </source>
</evidence>
<dbReference type="Pfam" id="PF00672">
    <property type="entry name" value="HAMP"/>
    <property type="match status" value="1"/>
</dbReference>
<dbReference type="Pfam" id="PF07730">
    <property type="entry name" value="HisKA_3"/>
    <property type="match status" value="1"/>
</dbReference>
<evidence type="ECO:0000313" key="14">
    <source>
        <dbReference type="EMBL" id="GAB94874.1"/>
    </source>
</evidence>
<dbReference type="GO" id="GO:0000155">
    <property type="term" value="F:phosphorelay sensor kinase activity"/>
    <property type="evidence" value="ECO:0007669"/>
    <property type="project" value="InterPro"/>
</dbReference>
<dbReference type="Gene3D" id="6.10.340.10">
    <property type="match status" value="1"/>
</dbReference>
<dbReference type="GO" id="GO:0016020">
    <property type="term" value="C:membrane"/>
    <property type="evidence" value="ECO:0007669"/>
    <property type="project" value="UniProtKB-SubCell"/>
</dbReference>
<keyword evidence="6 12" id="KW-0812">Transmembrane</keyword>
<keyword evidence="7" id="KW-0547">Nucleotide-binding</keyword>
<proteinExistence type="predicted"/>
<dbReference type="STRING" id="1184609.KILIM_014_00090"/>
<dbReference type="OrthoDB" id="5241784at2"/>
<dbReference type="GO" id="GO:0005524">
    <property type="term" value="F:ATP binding"/>
    <property type="evidence" value="ECO:0007669"/>
    <property type="project" value="UniProtKB-KW"/>
</dbReference>
<evidence type="ECO:0000256" key="3">
    <source>
        <dbReference type="ARBA" id="ARBA00012438"/>
    </source>
</evidence>
<name>K6X7V7_9MICO</name>
<protein>
    <recommendedName>
        <fullName evidence="3">histidine kinase</fullName>
        <ecNumber evidence="3">2.7.13.3</ecNumber>
    </recommendedName>
</protein>
<dbReference type="EMBL" id="BAHD01000014">
    <property type="protein sequence ID" value="GAB94874.1"/>
    <property type="molecule type" value="Genomic_DNA"/>
</dbReference>
<dbReference type="Gene3D" id="1.20.5.1930">
    <property type="match status" value="1"/>
</dbReference>
<dbReference type="Gene3D" id="3.30.565.10">
    <property type="entry name" value="Histidine kinase-like ATPase, C-terminal domain"/>
    <property type="match status" value="1"/>
</dbReference>
<dbReference type="AlphaFoldDB" id="K6X7V7"/>
<dbReference type="PANTHER" id="PTHR24421">
    <property type="entry name" value="NITRATE/NITRITE SENSOR PROTEIN NARX-RELATED"/>
    <property type="match status" value="1"/>
</dbReference>
<feature type="domain" description="HAMP" evidence="13">
    <location>
        <begin position="59"/>
        <end position="111"/>
    </location>
</feature>
<evidence type="ECO:0000313" key="15">
    <source>
        <dbReference type="Proteomes" id="UP000008366"/>
    </source>
</evidence>
<sequence length="320" mass="34125">MALTLFAKIFSAMTALLVFALLVLVLSPLSVSHPVSGAEIVELSVGLALVLAVAALLLRRALAPLRDLRIAMEGRDEVSAPGRAPVHRDDEVGRVAAAYNALLDRLAAQETRAAGIALTAQESERRRVSRELHDQIGQTLTVALLRLGRIVDAVPEPQREDVVAAQEVVRAALQEVRGVAAQLRPGVLEDLGLEPALTALATQTAREGRIEVRRDIREVPGTTDEQALVVYRIAQEALTNVLRHASARTVWVTLRPLGGRLLLEVGDDGVGLTGPPGTGRTGMMERAAIVGGWLTVEPAKGSGTLVRFTVPVHQPQEATS</sequence>
<dbReference type="InterPro" id="IPR003594">
    <property type="entry name" value="HATPase_dom"/>
</dbReference>
<keyword evidence="12" id="KW-0472">Membrane</keyword>
<gene>
    <name evidence="14" type="ORF">KILIM_014_00090</name>
</gene>
<dbReference type="SUPFAM" id="SSF55874">
    <property type="entry name" value="ATPase domain of HSP90 chaperone/DNA topoisomerase II/histidine kinase"/>
    <property type="match status" value="1"/>
</dbReference>
<dbReference type="CDD" id="cd16917">
    <property type="entry name" value="HATPase_UhpB-NarQ-NarX-like"/>
    <property type="match status" value="1"/>
</dbReference>
<dbReference type="eggNOG" id="COG4585">
    <property type="taxonomic scope" value="Bacteria"/>
</dbReference>
<dbReference type="GO" id="GO:0046983">
    <property type="term" value="F:protein dimerization activity"/>
    <property type="evidence" value="ECO:0007669"/>
    <property type="project" value="InterPro"/>
</dbReference>
<feature type="transmembrane region" description="Helical" evidence="12">
    <location>
        <begin position="47"/>
        <end position="65"/>
    </location>
</feature>
<dbReference type="SMART" id="SM00304">
    <property type="entry name" value="HAMP"/>
    <property type="match status" value="1"/>
</dbReference>
<dbReference type="PANTHER" id="PTHR24421:SF10">
    <property type="entry name" value="NITRATE_NITRITE SENSOR PROTEIN NARQ"/>
    <property type="match status" value="1"/>
</dbReference>
<keyword evidence="10 12" id="KW-1133">Transmembrane helix</keyword>
<evidence type="ECO:0000256" key="5">
    <source>
        <dbReference type="ARBA" id="ARBA00022679"/>
    </source>
</evidence>
<dbReference type="PROSITE" id="PS50885">
    <property type="entry name" value="HAMP"/>
    <property type="match status" value="1"/>
</dbReference>
<dbReference type="InterPro" id="IPR003660">
    <property type="entry name" value="HAMP_dom"/>
</dbReference>
<dbReference type="CDD" id="cd06225">
    <property type="entry name" value="HAMP"/>
    <property type="match status" value="1"/>
</dbReference>
<evidence type="ECO:0000256" key="10">
    <source>
        <dbReference type="ARBA" id="ARBA00022989"/>
    </source>
</evidence>
<reference evidence="14 15" key="1">
    <citation type="submission" date="2012-08" db="EMBL/GenBank/DDBJ databases">
        <title>Whole genome shotgun sequence of Kineosphaera limosa NBRC 100340.</title>
        <authorList>
            <person name="Yoshida I."/>
            <person name="Isaki S."/>
            <person name="Hosoyama A."/>
            <person name="Tsuchikane K."/>
            <person name="Katsumata H."/>
            <person name="Ando Y."/>
            <person name="Ohji S."/>
            <person name="Hamada M."/>
            <person name="Tamura T."/>
            <person name="Yamazoe A."/>
            <person name="Yamazaki S."/>
            <person name="Fujita N."/>
        </authorList>
    </citation>
    <scope>NUCLEOTIDE SEQUENCE [LARGE SCALE GENOMIC DNA]</scope>
    <source>
        <strain evidence="14 15">NBRC 100340</strain>
    </source>
</reference>
<dbReference type="Proteomes" id="UP000008366">
    <property type="component" value="Unassembled WGS sequence"/>
</dbReference>
<organism evidence="14 15">
    <name type="scientific">Kineosphaera limosa NBRC 100340</name>
    <dbReference type="NCBI Taxonomy" id="1184609"/>
    <lineage>
        <taxon>Bacteria</taxon>
        <taxon>Bacillati</taxon>
        <taxon>Actinomycetota</taxon>
        <taxon>Actinomycetes</taxon>
        <taxon>Micrococcales</taxon>
        <taxon>Dermatophilaceae</taxon>
        <taxon>Kineosphaera</taxon>
    </lineage>
</organism>
<evidence type="ECO:0000256" key="6">
    <source>
        <dbReference type="ARBA" id="ARBA00022692"/>
    </source>
</evidence>
<evidence type="ECO:0000256" key="7">
    <source>
        <dbReference type="ARBA" id="ARBA00022741"/>
    </source>
</evidence>
<comment type="catalytic activity">
    <reaction evidence="1">
        <text>ATP + protein L-histidine = ADP + protein N-phospho-L-histidine.</text>
        <dbReference type="EC" id="2.7.13.3"/>
    </reaction>
</comment>
<accession>K6X7V7</accession>